<dbReference type="AlphaFoldDB" id="A0A0S4LQB9"/>
<protein>
    <submittedName>
        <fullName evidence="1">Uncharacterized protein</fullName>
    </submittedName>
</protein>
<dbReference type="EMBL" id="CZQA01000012">
    <property type="protein sequence ID" value="CUS38800.1"/>
    <property type="molecule type" value="Genomic_DNA"/>
</dbReference>
<evidence type="ECO:0000313" key="2">
    <source>
        <dbReference type="Proteomes" id="UP000199032"/>
    </source>
</evidence>
<name>A0A0S4LQB9_9BACT</name>
<proteinExistence type="predicted"/>
<accession>A0A0S4LQB9</accession>
<dbReference type="Proteomes" id="UP000199032">
    <property type="component" value="Unassembled WGS sequence"/>
</dbReference>
<keyword evidence="2" id="KW-1185">Reference proteome</keyword>
<evidence type="ECO:0000313" key="1">
    <source>
        <dbReference type="EMBL" id="CUS38800.1"/>
    </source>
</evidence>
<gene>
    <name evidence="1" type="ORF">COMA1_60087</name>
</gene>
<sequence length="47" mass="5064">MSVADIAVCATVDGRHLQILQKNVEMLAKGPLALYARRFARYGASAS</sequence>
<organism evidence="1 2">
    <name type="scientific">Candidatus Nitrospira nitrosa</name>
    <dbReference type="NCBI Taxonomy" id="1742972"/>
    <lineage>
        <taxon>Bacteria</taxon>
        <taxon>Pseudomonadati</taxon>
        <taxon>Nitrospirota</taxon>
        <taxon>Nitrospiria</taxon>
        <taxon>Nitrospirales</taxon>
        <taxon>Nitrospiraceae</taxon>
        <taxon>Nitrospira</taxon>
    </lineage>
</organism>
<reference evidence="1 2" key="1">
    <citation type="submission" date="2015-10" db="EMBL/GenBank/DDBJ databases">
        <authorList>
            <person name="Gilbert D.G."/>
        </authorList>
    </citation>
    <scope>NUCLEOTIDE SEQUENCE [LARGE SCALE GENOMIC DNA]</scope>
    <source>
        <strain evidence="1">COMA1</strain>
    </source>
</reference>